<dbReference type="AlphaFoldDB" id="A0A7C9DL29"/>
<name>A0A7C9DL29_OPUST</name>
<reference evidence="2" key="2">
    <citation type="submission" date="2020-07" db="EMBL/GenBank/DDBJ databases">
        <authorList>
            <person name="Vera ALvarez R."/>
            <person name="Arias-Moreno D.M."/>
            <person name="Jimenez-Jacinto V."/>
            <person name="Jimenez-Bremont J.F."/>
            <person name="Swaminathan K."/>
            <person name="Moose S.P."/>
            <person name="Guerrero-Gonzalez M.L."/>
            <person name="Marino-Ramirez L."/>
            <person name="Landsman D."/>
            <person name="Rodriguez-Kessler M."/>
            <person name="Delgado-Sanchez P."/>
        </authorList>
    </citation>
    <scope>NUCLEOTIDE SEQUENCE</scope>
    <source>
        <tissue evidence="2">Cladode</tissue>
    </source>
</reference>
<evidence type="ECO:0000259" key="1">
    <source>
        <dbReference type="Pfam" id="PF13963"/>
    </source>
</evidence>
<accession>A0A7C9DL29</accession>
<dbReference type="Pfam" id="PF13963">
    <property type="entry name" value="Transpos_assoc"/>
    <property type="match status" value="1"/>
</dbReference>
<organism evidence="2">
    <name type="scientific">Opuntia streptacantha</name>
    <name type="common">Prickly pear cactus</name>
    <name type="synonym">Opuntia cardona</name>
    <dbReference type="NCBI Taxonomy" id="393608"/>
    <lineage>
        <taxon>Eukaryota</taxon>
        <taxon>Viridiplantae</taxon>
        <taxon>Streptophyta</taxon>
        <taxon>Embryophyta</taxon>
        <taxon>Tracheophyta</taxon>
        <taxon>Spermatophyta</taxon>
        <taxon>Magnoliopsida</taxon>
        <taxon>eudicotyledons</taxon>
        <taxon>Gunneridae</taxon>
        <taxon>Pentapetalae</taxon>
        <taxon>Caryophyllales</taxon>
        <taxon>Cactineae</taxon>
        <taxon>Cactaceae</taxon>
        <taxon>Opuntioideae</taxon>
        <taxon>Opuntia</taxon>
    </lineage>
</organism>
<reference evidence="2" key="1">
    <citation type="journal article" date="2013" name="J. Plant Res.">
        <title>Effect of fungi and light on seed germination of three Opuntia species from semiarid lands of central Mexico.</title>
        <authorList>
            <person name="Delgado-Sanchez P."/>
            <person name="Jimenez-Bremont J.F."/>
            <person name="Guerrero-Gonzalez Mde L."/>
            <person name="Flores J."/>
        </authorList>
    </citation>
    <scope>NUCLEOTIDE SEQUENCE</scope>
    <source>
        <tissue evidence="2">Cladode</tissue>
    </source>
</reference>
<protein>
    <recommendedName>
        <fullName evidence="1">Transposase-associated domain-containing protein</fullName>
    </recommendedName>
</protein>
<dbReference type="InterPro" id="IPR004242">
    <property type="entry name" value="Transposase_21"/>
</dbReference>
<dbReference type="EMBL" id="GISG01144228">
    <property type="protein sequence ID" value="MBA4645960.1"/>
    <property type="molecule type" value="Transcribed_RNA"/>
</dbReference>
<evidence type="ECO:0000313" key="2">
    <source>
        <dbReference type="EMBL" id="MBA4645960.1"/>
    </source>
</evidence>
<sequence>MNGPSHRLWMYRRIDTETGELRDEFINGVEAFDKFARSQQEFMVNNVYRCPCTKCKNTKYLTPDVVKLHLYRKGFVQNYWVWTSHGEVEPSHYGEGTSSNIGVHFNMEDPNFDDDDGSGYTHHHMETMVNDVFGWDNDTPVSGRNVQAENFYNMLESAQQPLFEGCSTHSELSAAMRLLSIKSEHNISNRCFNDVVHLMQETTPTPNRIPSNFNAVKKKVKELGLDYKSIHCCPNGCMIYWKEDVALVSCKFCGSDRFKSDSGGRQRSPLSKMHYMPLIPRLQRLFASKRSAEHMTWHKNHVPQDGFVSHPSEAKAWKHFDRHHPSFAAEARNVRLGLCADGFNPYSNAARPYSVWPIVVCVYNLPPHMCMTRPYMFLSTVIPGPQNPKSKIDVYLQPLIDELKM</sequence>
<proteinExistence type="predicted"/>
<feature type="domain" description="Transposase-associated" evidence="1">
    <location>
        <begin position="7"/>
        <end position="87"/>
    </location>
</feature>
<dbReference type="PANTHER" id="PTHR10775">
    <property type="entry name" value="OS08G0208400 PROTEIN"/>
    <property type="match status" value="1"/>
</dbReference>
<dbReference type="PANTHER" id="PTHR10775:SF182">
    <property type="entry name" value="TRANSPOSON, EN_SPM-LIKE, TRANSPOSASE-ASSOCIATED DOMAIN PROTEIN-RELATED"/>
    <property type="match status" value="1"/>
</dbReference>
<dbReference type="InterPro" id="IPR029480">
    <property type="entry name" value="Transpos_assoc"/>
</dbReference>
<dbReference type="Pfam" id="PF02992">
    <property type="entry name" value="Transposase_21"/>
    <property type="match status" value="1"/>
</dbReference>